<organism evidence="2 3">
    <name type="scientific">Phialophora macrospora</name>
    <dbReference type="NCBI Taxonomy" id="1851006"/>
    <lineage>
        <taxon>Eukaryota</taxon>
        <taxon>Fungi</taxon>
        <taxon>Dikarya</taxon>
        <taxon>Ascomycota</taxon>
        <taxon>Pezizomycotina</taxon>
        <taxon>Eurotiomycetes</taxon>
        <taxon>Chaetothyriomycetidae</taxon>
        <taxon>Chaetothyriales</taxon>
        <taxon>Herpotrichiellaceae</taxon>
        <taxon>Phialophora</taxon>
    </lineage>
</organism>
<feature type="compositionally biased region" description="Basic and acidic residues" evidence="1">
    <location>
        <begin position="170"/>
        <end position="192"/>
    </location>
</feature>
<feature type="compositionally biased region" description="Basic and acidic residues" evidence="1">
    <location>
        <begin position="304"/>
        <end position="322"/>
    </location>
</feature>
<evidence type="ECO:0000313" key="2">
    <source>
        <dbReference type="EMBL" id="KIW65245.1"/>
    </source>
</evidence>
<accession>A0A0D2FEE9</accession>
<feature type="region of interest" description="Disordered" evidence="1">
    <location>
        <begin position="272"/>
        <end position="337"/>
    </location>
</feature>
<feature type="region of interest" description="Disordered" evidence="1">
    <location>
        <begin position="61"/>
        <end position="192"/>
    </location>
</feature>
<sequence length="337" mass="40339">MSDRRRRSHEYYLEDPVIVEREPQVRTYRIVRKKSPERERLTVGSKIYNLFRSRKKRVRVIEEVPVRSRRRERQSPTPPSSPRGPYHTMAADPEDDIYTPLPPKLPPKKKRDEDEPKRYDVEERSPQRYRKVKVVHDHFDDDDAHPKVETPSPPRSKRDSGKYYMTGARVGDDHDRPPKEYERRRPVSDPEVQRLREDVERLKLERREAELAALAAKDKAERLKADLEYEKRQRSLEKRERDIAMREDLLNRQREQLLETRPPRERQEVVVVHNPPAATQARDPNRSALDRARDDYQRGQQAGDARRPATGDRQSRRERIIIVDDNEQDRERGHRRR</sequence>
<name>A0A0D2FEE9_9EURO</name>
<dbReference type="AlphaFoldDB" id="A0A0D2FEE9"/>
<dbReference type="EMBL" id="KN846960">
    <property type="protein sequence ID" value="KIW65245.1"/>
    <property type="molecule type" value="Genomic_DNA"/>
</dbReference>
<evidence type="ECO:0000256" key="1">
    <source>
        <dbReference type="SAM" id="MobiDB-lite"/>
    </source>
</evidence>
<dbReference type="Proteomes" id="UP000054266">
    <property type="component" value="Unassembled WGS sequence"/>
</dbReference>
<evidence type="ECO:0000313" key="3">
    <source>
        <dbReference type="Proteomes" id="UP000054266"/>
    </source>
</evidence>
<keyword evidence="3" id="KW-1185">Reference proteome</keyword>
<feature type="compositionally biased region" description="Basic and acidic residues" evidence="1">
    <location>
        <begin position="283"/>
        <end position="297"/>
    </location>
</feature>
<feature type="region of interest" description="Disordered" evidence="1">
    <location>
        <begin position="219"/>
        <end position="248"/>
    </location>
</feature>
<feature type="compositionally biased region" description="Basic and acidic residues" evidence="1">
    <location>
        <begin position="110"/>
        <end position="126"/>
    </location>
</feature>
<dbReference type="HOGENOM" id="CLU_068493_0_0_1"/>
<gene>
    <name evidence="2" type="ORF">PV04_07520</name>
</gene>
<proteinExistence type="predicted"/>
<reference evidence="2 3" key="1">
    <citation type="submission" date="2015-01" db="EMBL/GenBank/DDBJ databases">
        <title>The Genome Sequence of Capronia semiimmersa CBS27337.</title>
        <authorList>
            <consortium name="The Broad Institute Genomics Platform"/>
            <person name="Cuomo C."/>
            <person name="de Hoog S."/>
            <person name="Gorbushina A."/>
            <person name="Stielow B."/>
            <person name="Teixiera M."/>
            <person name="Abouelleil A."/>
            <person name="Chapman S.B."/>
            <person name="Priest M."/>
            <person name="Young S.K."/>
            <person name="Wortman J."/>
            <person name="Nusbaum C."/>
            <person name="Birren B."/>
        </authorList>
    </citation>
    <scope>NUCLEOTIDE SEQUENCE [LARGE SCALE GENOMIC DNA]</scope>
    <source>
        <strain evidence="2 3">CBS 27337</strain>
    </source>
</reference>
<protein>
    <submittedName>
        <fullName evidence="2">Uncharacterized protein</fullName>
    </submittedName>
</protein>
<feature type="compositionally biased region" description="Basic and acidic residues" evidence="1">
    <location>
        <begin position="134"/>
        <end position="148"/>
    </location>
</feature>